<evidence type="ECO:0000313" key="2">
    <source>
        <dbReference type="Proteomes" id="UP000182888"/>
    </source>
</evidence>
<evidence type="ECO:0000313" key="1">
    <source>
        <dbReference type="EMBL" id="CDX53536.1"/>
    </source>
</evidence>
<proteinExistence type="predicted"/>
<name>A0A0K2VU61_MESPL</name>
<gene>
    <name evidence="1" type="ORF">MPL1032_180036</name>
</gene>
<sequence>MNDPAIGTLFAVLLRSGRAKYGWAVMLFDLLTDMGSMSSEIALIRKNALSAGPDVAPPSAIMSALSGPRQIVWPILGSPDAK</sequence>
<reference evidence="2" key="1">
    <citation type="submission" date="2014-08" db="EMBL/GenBank/DDBJ databases">
        <authorList>
            <person name="Edwards T."/>
        </authorList>
    </citation>
    <scope>NUCLEOTIDE SEQUENCE [LARGE SCALE GENOMIC DNA]</scope>
</reference>
<dbReference type="AlphaFoldDB" id="A0A0K2VU61"/>
<dbReference type="EMBL" id="CCND01000010">
    <property type="protein sequence ID" value="CDX53536.1"/>
    <property type="molecule type" value="Genomic_DNA"/>
</dbReference>
<protein>
    <submittedName>
        <fullName evidence="1">Uncharacterized protein</fullName>
    </submittedName>
</protein>
<organism evidence="1 2">
    <name type="scientific">Mesorhizobium plurifarium</name>
    <dbReference type="NCBI Taxonomy" id="69974"/>
    <lineage>
        <taxon>Bacteria</taxon>
        <taxon>Pseudomonadati</taxon>
        <taxon>Pseudomonadota</taxon>
        <taxon>Alphaproteobacteria</taxon>
        <taxon>Hyphomicrobiales</taxon>
        <taxon>Phyllobacteriaceae</taxon>
        <taxon>Mesorhizobium</taxon>
    </lineage>
</organism>
<accession>A0A0K2VU61</accession>
<dbReference type="Proteomes" id="UP000182888">
    <property type="component" value="Unassembled WGS sequence"/>
</dbReference>